<name>A0AAE9W6U4_9SCHI</name>
<sequence>MKFVPKPILLYGFYRDGGGDLWESNVNRLLHKIKITDFVLKLKKKESKNILTSYFDMFEVSVKYNFSVL</sequence>
<dbReference type="AlphaFoldDB" id="A0AAE9W6U4"/>
<evidence type="ECO:0000313" key="2">
    <source>
        <dbReference type="Proteomes" id="UP001212411"/>
    </source>
</evidence>
<dbReference type="EMBL" id="CP115611">
    <property type="protein sequence ID" value="WBW70614.1"/>
    <property type="molecule type" value="Genomic_DNA"/>
</dbReference>
<keyword evidence="2" id="KW-1185">Reference proteome</keyword>
<dbReference type="RefSeq" id="XP_056034857.1">
    <property type="nucleotide sequence ID" value="XM_056180210.1"/>
</dbReference>
<evidence type="ECO:0000313" key="1">
    <source>
        <dbReference type="EMBL" id="WBW70614.1"/>
    </source>
</evidence>
<dbReference type="KEGG" id="som:SOMG_01417"/>
<dbReference type="Proteomes" id="UP001212411">
    <property type="component" value="Chromosome 1"/>
</dbReference>
<protein>
    <submittedName>
        <fullName evidence="1">Uncharacterized protein</fullName>
    </submittedName>
</protein>
<gene>
    <name evidence="1" type="ORF">SOMG_01417</name>
</gene>
<organism evidence="1 2">
    <name type="scientific">Schizosaccharomyces osmophilus</name>
    <dbReference type="NCBI Taxonomy" id="2545709"/>
    <lineage>
        <taxon>Eukaryota</taxon>
        <taxon>Fungi</taxon>
        <taxon>Dikarya</taxon>
        <taxon>Ascomycota</taxon>
        <taxon>Taphrinomycotina</taxon>
        <taxon>Schizosaccharomycetes</taxon>
        <taxon>Schizosaccharomycetales</taxon>
        <taxon>Schizosaccharomycetaceae</taxon>
        <taxon>Schizosaccharomyces</taxon>
    </lineage>
</organism>
<reference evidence="1 2" key="1">
    <citation type="journal article" date="2023" name="G3 (Bethesda)">
        <title>A high-quality reference genome for the fission yeast Schizosaccharomyces osmophilus.</title>
        <authorList>
            <person name="Jia G.S."/>
            <person name="Zhang W.C."/>
            <person name="Liang Y."/>
            <person name="Liu X.H."/>
            <person name="Rhind N."/>
            <person name="Pidoux A."/>
            <person name="Brysch-Herzberg M."/>
            <person name="Du L.L."/>
        </authorList>
    </citation>
    <scope>NUCLEOTIDE SEQUENCE [LARGE SCALE GENOMIC DNA]</scope>
    <source>
        <strain evidence="1 2">CBS 15793</strain>
    </source>
</reference>
<accession>A0AAE9W6U4</accession>
<dbReference type="GeneID" id="80874899"/>
<proteinExistence type="predicted"/>